<feature type="transmembrane region" description="Helical" evidence="7">
    <location>
        <begin position="95"/>
        <end position="124"/>
    </location>
</feature>
<comment type="caution">
    <text evidence="9">The sequence shown here is derived from an EMBL/GenBank/DDBJ whole genome shotgun (WGS) entry which is preliminary data.</text>
</comment>
<feature type="domain" description="RCK C-terminal" evidence="8">
    <location>
        <begin position="215"/>
        <end position="299"/>
    </location>
</feature>
<keyword evidence="3 7" id="KW-0812">Transmembrane</keyword>
<feature type="transmembrane region" description="Helical" evidence="7">
    <location>
        <begin position="30"/>
        <end position="49"/>
    </location>
</feature>
<keyword evidence="5 7" id="KW-1133">Transmembrane helix</keyword>
<evidence type="ECO:0000256" key="7">
    <source>
        <dbReference type="SAM" id="Phobius"/>
    </source>
</evidence>
<dbReference type="Proteomes" id="UP000627715">
    <property type="component" value="Unassembled WGS sequence"/>
</dbReference>
<comment type="subcellular location">
    <subcellularLocation>
        <location evidence="1">Membrane</location>
        <topology evidence="1">Multi-pass membrane protein</topology>
    </subcellularLocation>
</comment>
<feature type="domain" description="RCK C-terminal" evidence="8">
    <location>
        <begin position="399"/>
        <end position="483"/>
    </location>
</feature>
<evidence type="ECO:0000259" key="8">
    <source>
        <dbReference type="PROSITE" id="PS51202"/>
    </source>
</evidence>
<name>A0A916VJQ7_9GAMM</name>
<accession>A0A916VJQ7</accession>
<organism evidence="9 10">
    <name type="scientific">Pseudohongiella nitratireducens</name>
    <dbReference type="NCBI Taxonomy" id="1768907"/>
    <lineage>
        <taxon>Bacteria</taxon>
        <taxon>Pseudomonadati</taxon>
        <taxon>Pseudomonadota</taxon>
        <taxon>Gammaproteobacteria</taxon>
        <taxon>Pseudomonadales</taxon>
        <taxon>Pseudohongiellaceae</taxon>
        <taxon>Pseudohongiella</taxon>
    </lineage>
</organism>
<dbReference type="Pfam" id="PF03600">
    <property type="entry name" value="CitMHS"/>
    <property type="match status" value="1"/>
</dbReference>
<keyword evidence="4" id="KW-0677">Repeat</keyword>
<dbReference type="InterPro" id="IPR004680">
    <property type="entry name" value="Cit_transptr-like_dom"/>
</dbReference>
<dbReference type="OrthoDB" id="9809303at2"/>
<proteinExistence type="predicted"/>
<evidence type="ECO:0000313" key="10">
    <source>
        <dbReference type="Proteomes" id="UP000627715"/>
    </source>
</evidence>
<dbReference type="GO" id="GO:0005886">
    <property type="term" value="C:plasma membrane"/>
    <property type="evidence" value="ECO:0007669"/>
    <property type="project" value="TreeGrafter"/>
</dbReference>
<feature type="domain" description="RCK C-terminal" evidence="8">
    <location>
        <begin position="305"/>
        <end position="393"/>
    </location>
</feature>
<evidence type="ECO:0000313" key="9">
    <source>
        <dbReference type="EMBL" id="GFZ81841.1"/>
    </source>
</evidence>
<evidence type="ECO:0000256" key="1">
    <source>
        <dbReference type="ARBA" id="ARBA00004141"/>
    </source>
</evidence>
<dbReference type="PANTHER" id="PTHR43652">
    <property type="entry name" value="BASIC AMINO ACID ANTIPORTER YFCC-RELATED"/>
    <property type="match status" value="1"/>
</dbReference>
<dbReference type="RefSeq" id="WP_068810269.1">
    <property type="nucleotide sequence ID" value="NZ_BMIY01000012.1"/>
</dbReference>
<protein>
    <recommendedName>
        <fullName evidence="8">RCK C-terminal domain-containing protein</fullName>
    </recommendedName>
</protein>
<dbReference type="EMBL" id="BMIY01000012">
    <property type="protein sequence ID" value="GFZ81841.1"/>
    <property type="molecule type" value="Genomic_DNA"/>
</dbReference>
<feature type="domain" description="RCK C-terminal" evidence="8">
    <location>
        <begin position="491"/>
        <end position="575"/>
    </location>
</feature>
<evidence type="ECO:0000256" key="6">
    <source>
        <dbReference type="ARBA" id="ARBA00023136"/>
    </source>
</evidence>
<evidence type="ECO:0000256" key="3">
    <source>
        <dbReference type="ARBA" id="ARBA00022692"/>
    </source>
</evidence>
<keyword evidence="6 7" id="KW-0472">Membrane</keyword>
<dbReference type="Pfam" id="PF02080">
    <property type="entry name" value="TrkA_C"/>
    <property type="match status" value="3"/>
</dbReference>
<dbReference type="PANTHER" id="PTHR43652:SF2">
    <property type="entry name" value="BASIC AMINO ACID ANTIPORTER YFCC-RELATED"/>
    <property type="match status" value="1"/>
</dbReference>
<keyword evidence="2" id="KW-0813">Transport</keyword>
<reference evidence="9" key="2">
    <citation type="submission" date="2020-09" db="EMBL/GenBank/DDBJ databases">
        <authorList>
            <person name="Sun Q."/>
            <person name="Zhou Y."/>
        </authorList>
    </citation>
    <scope>NUCLEOTIDE SEQUENCE</scope>
    <source>
        <strain evidence="9">CGMCC 1.15425</strain>
    </source>
</reference>
<gene>
    <name evidence="9" type="ORF">GCM10011403_26620</name>
</gene>
<evidence type="ECO:0000256" key="2">
    <source>
        <dbReference type="ARBA" id="ARBA00022448"/>
    </source>
</evidence>
<keyword evidence="10" id="KW-1185">Reference proteome</keyword>
<dbReference type="CDD" id="cd01115">
    <property type="entry name" value="SLC13_permease"/>
    <property type="match status" value="1"/>
</dbReference>
<feature type="transmembrane region" description="Helical" evidence="7">
    <location>
        <begin position="175"/>
        <end position="196"/>
    </location>
</feature>
<feature type="transmembrane region" description="Helical" evidence="7">
    <location>
        <begin position="136"/>
        <end position="155"/>
    </location>
</feature>
<dbReference type="SUPFAM" id="SSF116726">
    <property type="entry name" value="TrkA C-terminal domain-like"/>
    <property type="match status" value="4"/>
</dbReference>
<sequence>MTLEIALVLGILLVAIVLFATDALRMDVVALLVLCSLAVTGLVTPEEAISGFSHPAVVTIWAMFILSDGLTRAGIADVLGQRVIRVAGHSEVKQVATFMLLAGAMSGFMNNIGVTALLLPVVVSVARQTGLTPSRLLMPMAFGCLLGGALTLIGTPPNLLVSATLEEAGYEGFHFFDFTPVAVPVLLAGTAFVALVGRHWLPARDPVAETGHAAGDLHDMYSLQERVFAVEVPEDSLLVGKRLGETGLTAAAGLMIIALNRNNQTQALPSSVTRLQAGDVLLAQGRLDRFKRLRQWSELSIVREAPVMHDRLLEDAALFEAELAEGNPLVEKPLSPGEFHKLTGGWLLAVLRGDTVRRTHLSDYELRAGDKLLMQGDERARKVIESRYEFSETKTLDKEHVQSRYQLDERLFVLKVPDSAELAGKQVADIKLGKAFDLRLMALFREGEFTRPLPASLELASGDLLLVQGRAQDFDMLRGLQQVHILDDATPYLKVFERGKLGMVEAIMHPHKWIANKRVADLKLREAWEVEVAALWREGRPYRSGLKDMILTRGDALLLVAPMQRLAELNKNKDLIILNPVSAPQIDKRRAPVAVSSMLLVVLLSLLGWMPIYIAALIGATLMVLGRCLSMEQAYKAIHWRSIVLLVGMLPLGAAMQGSGTATFISESLLQWTGHWNPWLTIALLYFLCVLGTLIIPVIVLVVLMAPIAVSISLGMGVDPHAAVMAIALAASASVASPVAHPTNVLVMGPGGYRFIDFMKLGLPLTVLVFLVGAIVMPIVWPL</sequence>
<dbReference type="InterPro" id="IPR051679">
    <property type="entry name" value="DASS-Related_Transporters"/>
</dbReference>
<evidence type="ECO:0000256" key="5">
    <source>
        <dbReference type="ARBA" id="ARBA00022989"/>
    </source>
</evidence>
<dbReference type="InterPro" id="IPR006037">
    <property type="entry name" value="RCK_C"/>
</dbReference>
<dbReference type="Gene3D" id="3.30.70.1450">
    <property type="entry name" value="Regulator of K+ conductance, C-terminal domain"/>
    <property type="match status" value="4"/>
</dbReference>
<feature type="transmembrane region" description="Helical" evidence="7">
    <location>
        <begin position="642"/>
        <end position="665"/>
    </location>
</feature>
<dbReference type="InterPro" id="IPR036721">
    <property type="entry name" value="RCK_C_sf"/>
</dbReference>
<dbReference type="AlphaFoldDB" id="A0A916VJQ7"/>
<dbReference type="GO" id="GO:0008324">
    <property type="term" value="F:monoatomic cation transmembrane transporter activity"/>
    <property type="evidence" value="ECO:0007669"/>
    <property type="project" value="InterPro"/>
</dbReference>
<evidence type="ECO:0000256" key="4">
    <source>
        <dbReference type="ARBA" id="ARBA00022737"/>
    </source>
</evidence>
<dbReference type="GO" id="GO:0006813">
    <property type="term" value="P:potassium ion transport"/>
    <property type="evidence" value="ECO:0007669"/>
    <property type="project" value="InterPro"/>
</dbReference>
<feature type="transmembrane region" description="Helical" evidence="7">
    <location>
        <begin position="761"/>
        <end position="781"/>
    </location>
</feature>
<feature type="transmembrane region" description="Helical" evidence="7">
    <location>
        <begin position="613"/>
        <end position="630"/>
    </location>
</feature>
<feature type="transmembrane region" description="Helical" evidence="7">
    <location>
        <begin position="56"/>
        <end position="75"/>
    </location>
</feature>
<reference evidence="9" key="1">
    <citation type="journal article" date="2014" name="Int. J. Syst. Evol. Microbiol.">
        <title>Complete genome sequence of Corynebacterium casei LMG S-19264T (=DSM 44701T), isolated from a smear-ripened cheese.</title>
        <authorList>
            <consortium name="US DOE Joint Genome Institute (JGI-PGF)"/>
            <person name="Walter F."/>
            <person name="Albersmeier A."/>
            <person name="Kalinowski J."/>
            <person name="Ruckert C."/>
        </authorList>
    </citation>
    <scope>NUCLEOTIDE SEQUENCE</scope>
    <source>
        <strain evidence="9">CGMCC 1.15425</strain>
    </source>
</reference>
<dbReference type="PROSITE" id="PS51202">
    <property type="entry name" value="RCK_C"/>
    <property type="match status" value="4"/>
</dbReference>
<feature type="transmembrane region" description="Helical" evidence="7">
    <location>
        <begin position="685"/>
        <end position="710"/>
    </location>
</feature>